<sequence>MTALAVRPDDLRVAARSLVVAQRDLEELAARLARSDVSTAGGWQGVAALGQRAASGRVQGAVLARCGPLGGLARSLDTLAEQGAQAQTVVRAAQRARDEAQAARRRQIDLLTTITEPVEAEAVRDRVMVLESLIQRAQDEIDEAEGGLERGRRVVEDLLQDSWVGQSWDDLSDLVTAGREVLPVWRGGSLVVVATRLLLTTAKAAREVSPFVRQMLDIKVARLLKAVMKPPAIALLAGPLGRLLVPIVVVSDAWPDLVDGGGYTGWRGGMVRVSAGLAIPGSVAMIMPHPVVAGAGGITVGAYYLVKGGNAIYDNRQQIAKVGRYVWQNRETVKKVAHEMLRPRPGLPWGPLGPLVPIGDGLVPDLPDLPDLDDLRRFVPDIEVPLRLPDVPIGPGLRLPVVPPPSLLTVPIVLPALRKLF</sequence>
<name>A0ABY4YEJ4_9MICO</name>
<evidence type="ECO:0000313" key="3">
    <source>
        <dbReference type="Proteomes" id="UP001056535"/>
    </source>
</evidence>
<dbReference type="EMBL" id="CP099490">
    <property type="protein sequence ID" value="USQ75172.1"/>
    <property type="molecule type" value="Genomic_DNA"/>
</dbReference>
<dbReference type="RefSeq" id="WP_252619363.1">
    <property type="nucleotide sequence ID" value="NZ_CP099490.1"/>
</dbReference>
<evidence type="ECO:0000256" key="1">
    <source>
        <dbReference type="SAM" id="Coils"/>
    </source>
</evidence>
<feature type="coiled-coil region" evidence="1">
    <location>
        <begin position="86"/>
        <end position="154"/>
    </location>
</feature>
<evidence type="ECO:0000313" key="2">
    <source>
        <dbReference type="EMBL" id="USQ75172.1"/>
    </source>
</evidence>
<evidence type="ECO:0008006" key="4">
    <source>
        <dbReference type="Google" id="ProtNLM"/>
    </source>
</evidence>
<reference evidence="2" key="1">
    <citation type="submission" date="2022-06" db="EMBL/GenBank/DDBJ databases">
        <title>Ornithinimicrobium JY.X270.</title>
        <authorList>
            <person name="Huang Y."/>
        </authorList>
    </citation>
    <scope>NUCLEOTIDE SEQUENCE</scope>
    <source>
        <strain evidence="2">JY.X270</strain>
    </source>
</reference>
<gene>
    <name evidence="2" type="ORF">NF557_11065</name>
</gene>
<keyword evidence="1" id="KW-0175">Coiled coil</keyword>
<protein>
    <recommendedName>
        <fullName evidence="4">WXG100 family type VII secretion target</fullName>
    </recommendedName>
</protein>
<accession>A0ABY4YEJ4</accession>
<organism evidence="2 3">
    <name type="scientific">Ornithinimicrobium cryptoxanthini</name>
    <dbReference type="NCBI Taxonomy" id="2934161"/>
    <lineage>
        <taxon>Bacteria</taxon>
        <taxon>Bacillati</taxon>
        <taxon>Actinomycetota</taxon>
        <taxon>Actinomycetes</taxon>
        <taxon>Micrococcales</taxon>
        <taxon>Ornithinimicrobiaceae</taxon>
        <taxon>Ornithinimicrobium</taxon>
    </lineage>
</organism>
<dbReference type="Proteomes" id="UP001056535">
    <property type="component" value="Chromosome"/>
</dbReference>
<proteinExistence type="predicted"/>
<keyword evidence="3" id="KW-1185">Reference proteome</keyword>